<keyword evidence="3" id="KW-1185">Reference proteome</keyword>
<evidence type="ECO:0000313" key="2">
    <source>
        <dbReference type="EMBL" id="MXO92479.1"/>
    </source>
</evidence>
<evidence type="ECO:0000313" key="3">
    <source>
        <dbReference type="Proteomes" id="UP000460626"/>
    </source>
</evidence>
<dbReference type="AlphaFoldDB" id="A0A845A4G4"/>
<evidence type="ECO:0000256" key="1">
    <source>
        <dbReference type="SAM" id="Coils"/>
    </source>
</evidence>
<dbReference type="EMBL" id="WTYH01000001">
    <property type="protein sequence ID" value="MXO92479.1"/>
    <property type="molecule type" value="Genomic_DNA"/>
</dbReference>
<dbReference type="RefSeq" id="WP_131451855.1">
    <property type="nucleotide sequence ID" value="NZ_BMJK01000001.1"/>
</dbReference>
<comment type="caution">
    <text evidence="2">The sequence shown here is derived from an EMBL/GenBank/DDBJ whole genome shotgun (WGS) entry which is preliminary data.</text>
</comment>
<sequence>MTQTSRIRRIGWIAVLGVCLALYAVLHLKVNAVRADVVQAERRIVQLEESNLLLETEFLTRTNQVQLAAWNRVDFGFESPQADQFIENPRQLASFGMPRGADAPEPIRLAGLRSGEDVPAFPRLVSPLTGRPVEADVLGDDHGGEDGAARLAAAVAPGPLRMPIAGPGFAVAKVAAR</sequence>
<proteinExistence type="predicted"/>
<keyword evidence="1" id="KW-0175">Coiled coil</keyword>
<gene>
    <name evidence="2" type="ORF">GRI62_02515</name>
</gene>
<dbReference type="OrthoDB" id="7391128at2"/>
<accession>A0A845A4G4</accession>
<organism evidence="2 3">
    <name type="scientific">Aurantiacibacter arachoides</name>
    <dbReference type="NCBI Taxonomy" id="1850444"/>
    <lineage>
        <taxon>Bacteria</taxon>
        <taxon>Pseudomonadati</taxon>
        <taxon>Pseudomonadota</taxon>
        <taxon>Alphaproteobacteria</taxon>
        <taxon>Sphingomonadales</taxon>
        <taxon>Erythrobacteraceae</taxon>
        <taxon>Aurantiacibacter</taxon>
    </lineage>
</organism>
<name>A0A845A4G4_9SPHN</name>
<protein>
    <submittedName>
        <fullName evidence="2">Uncharacterized protein</fullName>
    </submittedName>
</protein>
<feature type="coiled-coil region" evidence="1">
    <location>
        <begin position="30"/>
        <end position="57"/>
    </location>
</feature>
<dbReference type="Proteomes" id="UP000460626">
    <property type="component" value="Unassembled WGS sequence"/>
</dbReference>
<reference evidence="2 3" key="1">
    <citation type="submission" date="2019-12" db="EMBL/GenBank/DDBJ databases">
        <title>Genomic-based taxomic classification of the family Erythrobacteraceae.</title>
        <authorList>
            <person name="Xu L."/>
        </authorList>
    </citation>
    <scope>NUCLEOTIDE SEQUENCE [LARGE SCALE GENOMIC DNA]</scope>
    <source>
        <strain evidence="2 3">RC4-10-4</strain>
    </source>
</reference>